<keyword evidence="1" id="KW-1133">Transmembrane helix</keyword>
<gene>
    <name evidence="3" type="ORF">DXX93_08925</name>
</gene>
<feature type="transmembrane region" description="Helical" evidence="1">
    <location>
        <begin position="6"/>
        <end position="22"/>
    </location>
</feature>
<dbReference type="InterPro" id="IPR007560">
    <property type="entry name" value="Restrct_endonuc_IV_Mrr"/>
</dbReference>
<dbReference type="RefSeq" id="WP_116007795.1">
    <property type="nucleotide sequence ID" value="NZ_QUOU01000001.1"/>
</dbReference>
<evidence type="ECO:0000256" key="1">
    <source>
        <dbReference type="SAM" id="Phobius"/>
    </source>
</evidence>
<dbReference type="Pfam" id="PF04471">
    <property type="entry name" value="Mrr_cat"/>
    <property type="match status" value="1"/>
</dbReference>
<feature type="transmembrane region" description="Helical" evidence="1">
    <location>
        <begin position="143"/>
        <end position="164"/>
    </location>
</feature>
<evidence type="ECO:0000259" key="2">
    <source>
        <dbReference type="Pfam" id="PF04471"/>
    </source>
</evidence>
<keyword evidence="1" id="KW-0472">Membrane</keyword>
<sequence length="330" mass="37049">MDGYLQTGIGIAVSILLFWLSYRQTIGAKKERTKNANKSLHRAVMRRMVLEDYSPQYKDISRIIEGKAREFNTSSNDMLSEEQLLNSIYTEVFDSDLISPPQRVEIESRLDKLFNKIESKPSVPSVQEFKQMREENKRKRSSLALLTASVSMVGATTSVMYSYFKNPGSLIASNSEWLLSGVGVFIASFVMLTFLSIIRREKEEVITVSRNTSAISAVAFEIEVAKAIEKSGYHYKSEPRVGNHRPDFIIEAGGKNIAIDAKAWGEVVPLNSIKRTIHRLESMAKEEAIDSVYLVTKKPTPSKGFSNDDSNVKVVSMNEFASILKNKQVA</sequence>
<dbReference type="GO" id="GO:0003677">
    <property type="term" value="F:DNA binding"/>
    <property type="evidence" value="ECO:0007669"/>
    <property type="project" value="InterPro"/>
</dbReference>
<dbReference type="OrthoDB" id="9255828at2"/>
<reference evidence="3 4" key="1">
    <citation type="submission" date="2018-08" db="EMBL/GenBank/DDBJ databases">
        <title>Thalassotalea euphylliae genome.</title>
        <authorList>
            <person name="Summers S."/>
            <person name="Rice S.A."/>
            <person name="Freckelton M.L."/>
            <person name="Nedved B.T."/>
            <person name="Hadfield M.G."/>
        </authorList>
    </citation>
    <scope>NUCLEOTIDE SEQUENCE [LARGE SCALE GENOMIC DNA]</scope>
    <source>
        <strain evidence="3 4">H1</strain>
    </source>
</reference>
<feature type="domain" description="Restriction endonuclease type IV Mrr" evidence="2">
    <location>
        <begin position="214"/>
        <end position="323"/>
    </location>
</feature>
<proteinExistence type="predicted"/>
<comment type="caution">
    <text evidence="3">The sequence shown here is derived from an EMBL/GenBank/DDBJ whole genome shotgun (WGS) entry which is preliminary data.</text>
</comment>
<organism evidence="3 4">
    <name type="scientific">Thalassotalea euphylliae</name>
    <dbReference type="NCBI Taxonomy" id="1655234"/>
    <lineage>
        <taxon>Bacteria</taxon>
        <taxon>Pseudomonadati</taxon>
        <taxon>Pseudomonadota</taxon>
        <taxon>Gammaproteobacteria</taxon>
        <taxon>Alteromonadales</taxon>
        <taxon>Colwelliaceae</taxon>
        <taxon>Thalassotalea</taxon>
    </lineage>
</organism>
<dbReference type="Proteomes" id="UP000256478">
    <property type="component" value="Unassembled WGS sequence"/>
</dbReference>
<evidence type="ECO:0000313" key="4">
    <source>
        <dbReference type="Proteomes" id="UP000256478"/>
    </source>
</evidence>
<protein>
    <recommendedName>
        <fullName evidence="2">Restriction endonuclease type IV Mrr domain-containing protein</fullName>
    </recommendedName>
</protein>
<name>A0A3E0TRY8_9GAMM</name>
<evidence type="ECO:0000313" key="3">
    <source>
        <dbReference type="EMBL" id="REL26685.1"/>
    </source>
</evidence>
<feature type="transmembrane region" description="Helical" evidence="1">
    <location>
        <begin position="176"/>
        <end position="198"/>
    </location>
</feature>
<dbReference type="GO" id="GO:0004519">
    <property type="term" value="F:endonuclease activity"/>
    <property type="evidence" value="ECO:0007669"/>
    <property type="project" value="InterPro"/>
</dbReference>
<keyword evidence="1" id="KW-0812">Transmembrane</keyword>
<accession>A0A3E0TRY8</accession>
<dbReference type="GO" id="GO:0009307">
    <property type="term" value="P:DNA restriction-modification system"/>
    <property type="evidence" value="ECO:0007669"/>
    <property type="project" value="InterPro"/>
</dbReference>
<dbReference type="AlphaFoldDB" id="A0A3E0TRY8"/>
<dbReference type="EMBL" id="QUOU01000001">
    <property type="protein sequence ID" value="REL26685.1"/>
    <property type="molecule type" value="Genomic_DNA"/>
</dbReference>